<keyword evidence="3" id="KW-1185">Reference proteome</keyword>
<feature type="compositionally biased region" description="Basic and acidic residues" evidence="1">
    <location>
        <begin position="48"/>
        <end position="60"/>
    </location>
</feature>
<dbReference type="OrthoDB" id="2989516at2759"/>
<feature type="compositionally biased region" description="Basic and acidic residues" evidence="1">
    <location>
        <begin position="374"/>
        <end position="400"/>
    </location>
</feature>
<dbReference type="InParanoid" id="B0CYZ2"/>
<accession>B0CYZ2</accession>
<sequence length="574" mass="63950">MYLPMNLFCDIKRNRSRHTGDLVQHFVKPVDDCRSRPGTNHPYAPSTHSERMYPRRHPTDDASESGIFYLVPNRNGPGKKIVKRPRPPPTSPPLDDEFDAMTHAGTTAKAPETELFSHPQRSEQTRATSPPIDNNDGHKRSVSSPEPDAVRKREFNWRPSSPAQSFVENTPNMPQRRKGKARDEGFERYGGYENYMTEMERMFGGRGDLDLSVKLLGVEPNRESYQLGRVKSGGTARSRRAIVSPKGPHAEPSDSVEDHGPKAGQTYEVVNRQVVEDGPDRTVTIATWREQVAREANPEIDTMSVYYVSAEDYARDDVNEYVDGMETEVETHVTKSLSGKEVLELEEGSRAPSRPDDRNALEQVPLRPVLSPNQHEERPPTPPQKDWRRPMYTEHSHTRDGTALPQRGNRIPPRALTPDRRSQSGTTSSVRSPIGKQPAMSYGMTPPSPPRTSTPVQNSPLSSSHGNVPHESTPITGRMPKGPFHPTASGSTITSIKSSSSDSLAFERILESCRPSIVHIAPMLASLGITSEEHLAAIARLSPDTRDREVKDEALRLGVTVMEWAILVDRLLSL</sequence>
<dbReference type="HOGENOM" id="CLU_491805_0_0_1"/>
<dbReference type="EMBL" id="DS547094">
    <property type="protein sequence ID" value="EDR12534.1"/>
    <property type="molecule type" value="Genomic_DNA"/>
</dbReference>
<feature type="region of interest" description="Disordered" evidence="1">
    <location>
        <begin position="228"/>
        <end position="262"/>
    </location>
</feature>
<protein>
    <submittedName>
        <fullName evidence="2">Predicted protein</fullName>
    </submittedName>
</protein>
<dbReference type="Proteomes" id="UP000001194">
    <property type="component" value="Unassembled WGS sequence"/>
</dbReference>
<feature type="compositionally biased region" description="Polar residues" evidence="1">
    <location>
        <begin position="158"/>
        <end position="173"/>
    </location>
</feature>
<feature type="region of interest" description="Disordered" evidence="1">
    <location>
        <begin position="332"/>
        <end position="497"/>
    </location>
</feature>
<name>B0CYZ2_LACBS</name>
<proteinExistence type="predicted"/>
<feature type="region of interest" description="Disordered" evidence="1">
    <location>
        <begin position="33"/>
        <end position="185"/>
    </location>
</feature>
<feature type="compositionally biased region" description="Basic and acidic residues" evidence="1">
    <location>
        <begin position="248"/>
        <end position="261"/>
    </location>
</feature>
<dbReference type="GeneID" id="6072734"/>
<dbReference type="AlphaFoldDB" id="B0CYZ2"/>
<dbReference type="RefSeq" id="XP_001876798.1">
    <property type="nucleotide sequence ID" value="XM_001876763.1"/>
</dbReference>
<evidence type="ECO:0000313" key="2">
    <source>
        <dbReference type="EMBL" id="EDR12534.1"/>
    </source>
</evidence>
<dbReference type="STRING" id="486041.B0CYZ2"/>
<feature type="compositionally biased region" description="Basic and acidic residues" evidence="1">
    <location>
        <begin position="341"/>
        <end position="360"/>
    </location>
</feature>
<evidence type="ECO:0000313" key="3">
    <source>
        <dbReference type="Proteomes" id="UP000001194"/>
    </source>
</evidence>
<evidence type="ECO:0000256" key="1">
    <source>
        <dbReference type="SAM" id="MobiDB-lite"/>
    </source>
</evidence>
<organism evidence="3">
    <name type="scientific">Laccaria bicolor (strain S238N-H82 / ATCC MYA-4686)</name>
    <name type="common">Bicoloured deceiver</name>
    <name type="synonym">Laccaria laccata var. bicolor</name>
    <dbReference type="NCBI Taxonomy" id="486041"/>
    <lineage>
        <taxon>Eukaryota</taxon>
        <taxon>Fungi</taxon>
        <taxon>Dikarya</taxon>
        <taxon>Basidiomycota</taxon>
        <taxon>Agaricomycotina</taxon>
        <taxon>Agaricomycetes</taxon>
        <taxon>Agaricomycetidae</taxon>
        <taxon>Agaricales</taxon>
        <taxon>Agaricineae</taxon>
        <taxon>Hydnangiaceae</taxon>
        <taxon>Laccaria</taxon>
    </lineage>
</organism>
<dbReference type="KEGG" id="lbc:LACBIDRAFT_323841"/>
<gene>
    <name evidence="2" type="ORF">LACBIDRAFT_323841</name>
</gene>
<feature type="compositionally biased region" description="Polar residues" evidence="1">
    <location>
        <begin position="456"/>
        <end position="466"/>
    </location>
</feature>
<reference evidence="2 3" key="1">
    <citation type="journal article" date="2008" name="Nature">
        <title>The genome of Laccaria bicolor provides insights into mycorrhizal symbiosis.</title>
        <authorList>
            <person name="Martin F."/>
            <person name="Aerts A."/>
            <person name="Ahren D."/>
            <person name="Brun A."/>
            <person name="Danchin E.G.J."/>
            <person name="Duchaussoy F."/>
            <person name="Gibon J."/>
            <person name="Kohler A."/>
            <person name="Lindquist E."/>
            <person name="Pereda V."/>
            <person name="Salamov A."/>
            <person name="Shapiro H.J."/>
            <person name="Wuyts J."/>
            <person name="Blaudez D."/>
            <person name="Buee M."/>
            <person name="Brokstein P."/>
            <person name="Canbaeck B."/>
            <person name="Cohen D."/>
            <person name="Courty P.E."/>
            <person name="Coutinho P.M."/>
            <person name="Delaruelle C."/>
            <person name="Detter J.C."/>
            <person name="Deveau A."/>
            <person name="DiFazio S."/>
            <person name="Duplessis S."/>
            <person name="Fraissinet-Tachet L."/>
            <person name="Lucic E."/>
            <person name="Frey-Klett P."/>
            <person name="Fourrey C."/>
            <person name="Feussner I."/>
            <person name="Gay G."/>
            <person name="Grimwood J."/>
            <person name="Hoegger P.J."/>
            <person name="Jain P."/>
            <person name="Kilaru S."/>
            <person name="Labbe J."/>
            <person name="Lin Y.C."/>
            <person name="Legue V."/>
            <person name="Le Tacon F."/>
            <person name="Marmeisse R."/>
            <person name="Melayah D."/>
            <person name="Montanini B."/>
            <person name="Muratet M."/>
            <person name="Nehls U."/>
            <person name="Niculita-Hirzel H."/>
            <person name="Oudot-Le Secq M.P."/>
            <person name="Peter M."/>
            <person name="Quesneville H."/>
            <person name="Rajashekar B."/>
            <person name="Reich M."/>
            <person name="Rouhier N."/>
            <person name="Schmutz J."/>
            <person name="Yin T."/>
            <person name="Chalot M."/>
            <person name="Henrissat B."/>
            <person name="Kuees U."/>
            <person name="Lucas S."/>
            <person name="Van de Peer Y."/>
            <person name="Podila G.K."/>
            <person name="Polle A."/>
            <person name="Pukkila P.J."/>
            <person name="Richardson P.M."/>
            <person name="Rouze P."/>
            <person name="Sanders I.R."/>
            <person name="Stajich J.E."/>
            <person name="Tunlid A."/>
            <person name="Tuskan G."/>
            <person name="Grigoriev I.V."/>
        </authorList>
    </citation>
    <scope>NUCLEOTIDE SEQUENCE [LARGE SCALE GENOMIC DNA]</scope>
    <source>
        <strain evidence="3">S238N-H82 / ATCC MYA-4686</strain>
    </source>
</reference>